<dbReference type="GO" id="GO:0040029">
    <property type="term" value="P:epigenetic regulation of gene expression"/>
    <property type="evidence" value="ECO:0007669"/>
    <property type="project" value="TreeGrafter"/>
</dbReference>
<proteinExistence type="predicted"/>
<dbReference type="AlphaFoldDB" id="A0A4Q9KHA4"/>
<dbReference type="Gene3D" id="3.40.800.20">
    <property type="entry name" value="Histone deacetylase domain"/>
    <property type="match status" value="1"/>
</dbReference>
<evidence type="ECO:0000313" key="3">
    <source>
        <dbReference type="EMBL" id="TBT88691.1"/>
    </source>
</evidence>
<accession>A0A4Q9KHA4</accession>
<dbReference type="InterPro" id="IPR023801">
    <property type="entry name" value="His_deacetylse_dom"/>
</dbReference>
<dbReference type="SUPFAM" id="SSF52768">
    <property type="entry name" value="Arginase/deacetylase"/>
    <property type="match status" value="1"/>
</dbReference>
<protein>
    <recommendedName>
        <fullName evidence="2">Histone deacetylase domain-containing protein</fullName>
    </recommendedName>
</protein>
<keyword evidence="4" id="KW-1185">Reference proteome</keyword>
<organism evidence="3 4">
    <name type="scientific">Propioniciclava sinopodophylli</name>
    <dbReference type="NCBI Taxonomy" id="1837344"/>
    <lineage>
        <taxon>Bacteria</taxon>
        <taxon>Bacillati</taxon>
        <taxon>Actinomycetota</taxon>
        <taxon>Actinomycetes</taxon>
        <taxon>Propionibacteriales</taxon>
        <taxon>Propionibacteriaceae</taxon>
        <taxon>Propioniciclava</taxon>
    </lineage>
</organism>
<gene>
    <name evidence="3" type="ORF">ET989_01770</name>
</gene>
<dbReference type="RefSeq" id="WP_131166819.1">
    <property type="nucleotide sequence ID" value="NZ_SDMQ01000001.1"/>
</dbReference>
<feature type="domain" description="Histone deacetylase" evidence="2">
    <location>
        <begin position="11"/>
        <end position="78"/>
    </location>
</feature>
<name>A0A4Q9KHA4_9ACTN</name>
<dbReference type="PANTHER" id="PTHR10625:SF10">
    <property type="entry name" value="HISTONE DEACETYLASE HDAC1"/>
    <property type="match status" value="1"/>
</dbReference>
<evidence type="ECO:0000256" key="1">
    <source>
        <dbReference type="SAM" id="MobiDB-lite"/>
    </source>
</evidence>
<evidence type="ECO:0000259" key="2">
    <source>
        <dbReference type="Pfam" id="PF00850"/>
    </source>
</evidence>
<dbReference type="Proteomes" id="UP000292373">
    <property type="component" value="Unassembled WGS sequence"/>
</dbReference>
<dbReference type="InterPro" id="IPR023696">
    <property type="entry name" value="Ureohydrolase_dom_sf"/>
</dbReference>
<sequence length="206" mass="22646">MVPSATRWLLDHGADRVAYVDLDANHTDAVERVFWDDPRVLTISLHESGLHLFPHTGFPREVGGADARGTAVNVCGPPAPHGRPRVAALLRRDRPAAHRGVPTLGDRRPARRRPPPLRPLADLSLSVDAMALAQRLVIDIADRFADGRWIGVGGGYHRDDTACVPKGGRTPRSVVTATMTTHLVWECPKWNILASLHSSWPRRVTL</sequence>
<dbReference type="GO" id="GO:0004407">
    <property type="term" value="F:histone deacetylase activity"/>
    <property type="evidence" value="ECO:0007669"/>
    <property type="project" value="TreeGrafter"/>
</dbReference>
<dbReference type="OrthoDB" id="9808367at2"/>
<reference evidence="3 4" key="1">
    <citation type="submission" date="2019-01" db="EMBL/GenBank/DDBJ databases">
        <title>Lactibacter flavus gen. nov., sp. nov., a novel bacterium of the family Propionibacteriaceae isolated from raw milk and dairy products.</title>
        <authorList>
            <person name="Huptas C."/>
            <person name="Wenning M."/>
            <person name="Breitenwieser F."/>
            <person name="Doll E."/>
            <person name="Von Neubeck M."/>
            <person name="Busse H.-J."/>
            <person name="Scherer S."/>
        </authorList>
    </citation>
    <scope>NUCLEOTIDE SEQUENCE [LARGE SCALE GENOMIC DNA]</scope>
    <source>
        <strain evidence="3 4">KCTC 33808</strain>
    </source>
</reference>
<dbReference type="PANTHER" id="PTHR10625">
    <property type="entry name" value="HISTONE DEACETYLASE HDAC1-RELATED"/>
    <property type="match status" value="1"/>
</dbReference>
<dbReference type="InterPro" id="IPR037138">
    <property type="entry name" value="His_deacetylse_dom_sf"/>
</dbReference>
<dbReference type="Pfam" id="PF00850">
    <property type="entry name" value="Hist_deacetyl"/>
    <property type="match status" value="1"/>
</dbReference>
<feature type="region of interest" description="Disordered" evidence="1">
    <location>
        <begin position="98"/>
        <end position="117"/>
    </location>
</feature>
<evidence type="ECO:0000313" key="4">
    <source>
        <dbReference type="Proteomes" id="UP000292373"/>
    </source>
</evidence>
<comment type="caution">
    <text evidence="3">The sequence shown here is derived from an EMBL/GenBank/DDBJ whole genome shotgun (WGS) entry which is preliminary data.</text>
</comment>
<dbReference type="EMBL" id="SDMQ01000001">
    <property type="protein sequence ID" value="TBT88691.1"/>
    <property type="molecule type" value="Genomic_DNA"/>
</dbReference>